<reference evidence="1" key="1">
    <citation type="submission" date="2021-03" db="EMBL/GenBank/DDBJ databases">
        <title>Draft genome sequence of rust myrtle Austropuccinia psidii MF-1, a brazilian biotype.</title>
        <authorList>
            <person name="Quecine M.C."/>
            <person name="Pachon D.M.R."/>
            <person name="Bonatelli M.L."/>
            <person name="Correr F.H."/>
            <person name="Franceschini L.M."/>
            <person name="Leite T.F."/>
            <person name="Margarido G.R.A."/>
            <person name="Almeida C.A."/>
            <person name="Ferrarezi J.A."/>
            <person name="Labate C.A."/>
        </authorList>
    </citation>
    <scope>NUCLEOTIDE SEQUENCE</scope>
    <source>
        <strain evidence="1">MF-1</strain>
    </source>
</reference>
<organism evidence="1 2">
    <name type="scientific">Austropuccinia psidii MF-1</name>
    <dbReference type="NCBI Taxonomy" id="1389203"/>
    <lineage>
        <taxon>Eukaryota</taxon>
        <taxon>Fungi</taxon>
        <taxon>Dikarya</taxon>
        <taxon>Basidiomycota</taxon>
        <taxon>Pucciniomycotina</taxon>
        <taxon>Pucciniomycetes</taxon>
        <taxon>Pucciniales</taxon>
        <taxon>Sphaerophragmiaceae</taxon>
        <taxon>Austropuccinia</taxon>
    </lineage>
</organism>
<dbReference type="Proteomes" id="UP000765509">
    <property type="component" value="Unassembled WGS sequence"/>
</dbReference>
<sequence>MNEHQYHQPHAHNPEGFCYASITDSSPYGPTDQSVYVKEVPHPGSHTRTEAIFWLPVSPEPTKTILKDADCFSKLLATQLSHLSSSIQEEASYQEGNY</sequence>
<dbReference type="EMBL" id="AVOT02003196">
    <property type="protein sequence ID" value="MBW0472770.1"/>
    <property type="molecule type" value="Genomic_DNA"/>
</dbReference>
<accession>A0A9Q3BY29</accession>
<evidence type="ECO:0000313" key="2">
    <source>
        <dbReference type="Proteomes" id="UP000765509"/>
    </source>
</evidence>
<comment type="caution">
    <text evidence="1">The sequence shown here is derived from an EMBL/GenBank/DDBJ whole genome shotgun (WGS) entry which is preliminary data.</text>
</comment>
<proteinExistence type="predicted"/>
<gene>
    <name evidence="1" type="ORF">O181_012485</name>
</gene>
<keyword evidence="2" id="KW-1185">Reference proteome</keyword>
<dbReference type="AlphaFoldDB" id="A0A9Q3BY29"/>
<protein>
    <submittedName>
        <fullName evidence="1">Uncharacterized protein</fullName>
    </submittedName>
</protein>
<evidence type="ECO:0000313" key="1">
    <source>
        <dbReference type="EMBL" id="MBW0472770.1"/>
    </source>
</evidence>
<name>A0A9Q3BY29_9BASI</name>